<evidence type="ECO:0000313" key="2">
    <source>
        <dbReference type="EMBL" id="PRX40207.1"/>
    </source>
</evidence>
<dbReference type="RefSeq" id="WP_106345412.1">
    <property type="nucleotide sequence ID" value="NZ_PVNE01000015.1"/>
</dbReference>
<feature type="transmembrane region" description="Helical" evidence="1">
    <location>
        <begin position="32"/>
        <end position="51"/>
    </location>
</feature>
<comment type="caution">
    <text evidence="2">The sequence shown here is derived from an EMBL/GenBank/DDBJ whole genome shotgun (WGS) entry which is preliminary data.</text>
</comment>
<keyword evidence="3" id="KW-1185">Reference proteome</keyword>
<proteinExistence type="predicted"/>
<dbReference type="AlphaFoldDB" id="A0A2T0LDQ3"/>
<reference evidence="2 3" key="1">
    <citation type="submission" date="2018-03" db="EMBL/GenBank/DDBJ databases">
        <title>Genomic Encyclopedia of Archaeal and Bacterial Type Strains, Phase II (KMG-II): from individual species to whole genera.</title>
        <authorList>
            <person name="Goeker M."/>
        </authorList>
    </citation>
    <scope>NUCLEOTIDE SEQUENCE [LARGE SCALE GENOMIC DNA]</scope>
    <source>
        <strain evidence="2 3">DSM 44946</strain>
    </source>
</reference>
<dbReference type="EMBL" id="PVNE01000015">
    <property type="protein sequence ID" value="PRX40207.1"/>
    <property type="molecule type" value="Genomic_DNA"/>
</dbReference>
<name>A0A2T0LDQ3_9BACL</name>
<dbReference type="Proteomes" id="UP000237797">
    <property type="component" value="Unassembled WGS sequence"/>
</dbReference>
<evidence type="ECO:0000256" key="1">
    <source>
        <dbReference type="SAM" id="Phobius"/>
    </source>
</evidence>
<gene>
    <name evidence="2" type="ORF">CLV97_1154</name>
</gene>
<keyword evidence="1" id="KW-1133">Transmembrane helix</keyword>
<evidence type="ECO:0000313" key="3">
    <source>
        <dbReference type="Proteomes" id="UP000237797"/>
    </source>
</evidence>
<keyword evidence="1" id="KW-0472">Membrane</keyword>
<accession>A0A2T0LDQ3</accession>
<protein>
    <submittedName>
        <fullName evidence="2">Uncharacterized protein</fullName>
    </submittedName>
</protein>
<dbReference type="OrthoDB" id="2970258at2"/>
<sequence>MIGKILTVTVVSLLIIGFEWPKISREYKKERAALLVCTALGWGLWVVLILFPELPGPTLLMETLLHPLVRMMGG</sequence>
<keyword evidence="1" id="KW-0812">Transmembrane</keyword>
<organism evidence="2 3">
    <name type="scientific">Planifilum fimeticola</name>
    <dbReference type="NCBI Taxonomy" id="201975"/>
    <lineage>
        <taxon>Bacteria</taxon>
        <taxon>Bacillati</taxon>
        <taxon>Bacillota</taxon>
        <taxon>Bacilli</taxon>
        <taxon>Bacillales</taxon>
        <taxon>Thermoactinomycetaceae</taxon>
        <taxon>Planifilum</taxon>
    </lineage>
</organism>